<evidence type="ECO:0000313" key="5">
    <source>
        <dbReference type="EMBL" id="EFE95295.1"/>
    </source>
</evidence>
<dbReference type="HOGENOM" id="CLU_111585_2_4_6"/>
<sequence>MELFSVKWSTMVLHALYHWPDERARTGELQRSLQGISKKMLFQTLKELESRGLIARHVYDVIPPKVDYRLTPLGRTFAEPIEQMYQWGLENQSALDEMEACYQAAAPN</sequence>
<evidence type="ECO:0000259" key="4">
    <source>
        <dbReference type="PROSITE" id="PS51118"/>
    </source>
</evidence>
<dbReference type="Proteomes" id="UP000005723">
    <property type="component" value="Unassembled WGS sequence"/>
</dbReference>
<dbReference type="AlphaFoldDB" id="D4E486"/>
<reference evidence="5 6" key="1">
    <citation type="submission" date="2010-01" db="EMBL/GenBank/DDBJ databases">
        <authorList>
            <person name="Muzny D."/>
            <person name="Qin X."/>
            <person name="Deng J."/>
            <person name="Jiang H."/>
            <person name="Liu Y."/>
            <person name="Qu J."/>
            <person name="Song X.-Z."/>
            <person name="Zhang L."/>
            <person name="Thornton R."/>
            <person name="Coyle M."/>
            <person name="Francisco L."/>
            <person name="Jackson L."/>
            <person name="Javaid M."/>
            <person name="Korchina V."/>
            <person name="Kovar C."/>
            <person name="Mata R."/>
            <person name="Mathew T."/>
            <person name="Ngo R."/>
            <person name="Nguyen L."/>
            <person name="Nguyen N."/>
            <person name="Okwuonu G."/>
            <person name="Ongeri F."/>
            <person name="Pham C."/>
            <person name="Simmons D."/>
            <person name="Wilczek-Boney K."/>
            <person name="Hale W."/>
            <person name="Jakkamsetti A."/>
            <person name="Pham P."/>
            <person name="Ruth R."/>
            <person name="San Lucas F."/>
            <person name="Warren J."/>
            <person name="Zhang J."/>
            <person name="Zhao Z."/>
            <person name="Zhou C."/>
            <person name="Zhu D."/>
            <person name="Lee S."/>
            <person name="Bess C."/>
            <person name="Blankenburg K."/>
            <person name="Forbes L."/>
            <person name="Fu Q."/>
            <person name="Gubbala S."/>
            <person name="Hirani K."/>
            <person name="Jayaseelan J.C."/>
            <person name="Lara F."/>
            <person name="Munidasa M."/>
            <person name="Palculict T."/>
            <person name="Patil S."/>
            <person name="Pu L.-L."/>
            <person name="Saada N."/>
            <person name="Tang L."/>
            <person name="Weissenberger G."/>
            <person name="Zhu Y."/>
            <person name="Hemphill L."/>
            <person name="Shang Y."/>
            <person name="Youmans B."/>
            <person name="Ayvaz T."/>
            <person name="Ross M."/>
            <person name="Santibanez J."/>
            <person name="Aqrawi P."/>
            <person name="Gross S."/>
            <person name="Joshi V."/>
            <person name="Fowler G."/>
            <person name="Nazareth L."/>
            <person name="Reid J."/>
            <person name="Worley K."/>
            <person name="Petrosino J."/>
            <person name="Highlander S."/>
            <person name="Gibbs R."/>
        </authorList>
    </citation>
    <scope>NUCLEOTIDE SEQUENCE [LARGE SCALE GENOMIC DNA]</scope>
    <source>
        <strain evidence="5 6">DSM 4582</strain>
    </source>
</reference>
<dbReference type="GO" id="GO:0003677">
    <property type="term" value="F:DNA binding"/>
    <property type="evidence" value="ECO:0007669"/>
    <property type="project" value="UniProtKB-KW"/>
</dbReference>
<evidence type="ECO:0000256" key="3">
    <source>
        <dbReference type="ARBA" id="ARBA00023163"/>
    </source>
</evidence>
<comment type="caution">
    <text evidence="5">The sequence shown here is derived from an EMBL/GenBank/DDBJ whole genome shotgun (WGS) entry which is preliminary data.</text>
</comment>
<keyword evidence="3" id="KW-0804">Transcription</keyword>
<dbReference type="Pfam" id="PF01638">
    <property type="entry name" value="HxlR"/>
    <property type="match status" value="1"/>
</dbReference>
<dbReference type="PROSITE" id="PS51118">
    <property type="entry name" value="HTH_HXLR"/>
    <property type="match status" value="1"/>
</dbReference>
<keyword evidence="6" id="KW-1185">Reference proteome</keyword>
<evidence type="ECO:0000313" key="6">
    <source>
        <dbReference type="Proteomes" id="UP000005723"/>
    </source>
</evidence>
<organism evidence="5 6">
    <name type="scientific">Serratia odorifera DSM 4582</name>
    <dbReference type="NCBI Taxonomy" id="667129"/>
    <lineage>
        <taxon>Bacteria</taxon>
        <taxon>Pseudomonadati</taxon>
        <taxon>Pseudomonadota</taxon>
        <taxon>Gammaproteobacteria</taxon>
        <taxon>Enterobacterales</taxon>
        <taxon>Yersiniaceae</taxon>
        <taxon>Serratia</taxon>
    </lineage>
</organism>
<protein>
    <submittedName>
        <fullName evidence="5">Transcriptional regulator, HxlR family</fullName>
    </submittedName>
</protein>
<keyword evidence="2" id="KW-0238">DNA-binding</keyword>
<dbReference type="SUPFAM" id="SSF46785">
    <property type="entry name" value="Winged helix' DNA-binding domain"/>
    <property type="match status" value="1"/>
</dbReference>
<name>D4E486_SEROD</name>
<dbReference type="EMBL" id="ADBY01000048">
    <property type="protein sequence ID" value="EFE95295.1"/>
    <property type="molecule type" value="Genomic_DNA"/>
</dbReference>
<feature type="domain" description="HTH hxlR-type" evidence="4">
    <location>
        <begin position="1"/>
        <end position="96"/>
    </location>
</feature>
<accession>D4E486</accession>
<evidence type="ECO:0000256" key="2">
    <source>
        <dbReference type="ARBA" id="ARBA00023125"/>
    </source>
</evidence>
<dbReference type="InterPro" id="IPR002577">
    <property type="entry name" value="HTH_HxlR"/>
</dbReference>
<dbReference type="Gene3D" id="1.10.10.10">
    <property type="entry name" value="Winged helix-like DNA-binding domain superfamily/Winged helix DNA-binding domain"/>
    <property type="match status" value="1"/>
</dbReference>
<dbReference type="PANTHER" id="PTHR33204">
    <property type="entry name" value="TRANSCRIPTIONAL REGULATOR, MARR FAMILY"/>
    <property type="match status" value="1"/>
</dbReference>
<keyword evidence="1" id="KW-0805">Transcription regulation</keyword>
<dbReference type="STRING" id="667129.HMPREF0758_2986"/>
<dbReference type="InterPro" id="IPR036390">
    <property type="entry name" value="WH_DNA-bd_sf"/>
</dbReference>
<proteinExistence type="predicted"/>
<dbReference type="InterPro" id="IPR036388">
    <property type="entry name" value="WH-like_DNA-bd_sf"/>
</dbReference>
<evidence type="ECO:0000256" key="1">
    <source>
        <dbReference type="ARBA" id="ARBA00023015"/>
    </source>
</evidence>
<dbReference type="PANTHER" id="PTHR33204:SF18">
    <property type="entry name" value="TRANSCRIPTIONAL REGULATORY PROTEIN"/>
    <property type="match status" value="1"/>
</dbReference>
<gene>
    <name evidence="5" type="ORF">HMPREF0758_2986</name>
</gene>